<keyword evidence="3" id="KW-0378">Hydrolase</keyword>
<gene>
    <name evidence="6" type="ORF">ACFOE0_18490</name>
</gene>
<evidence type="ECO:0000256" key="3">
    <source>
        <dbReference type="ARBA" id="ARBA00022801"/>
    </source>
</evidence>
<evidence type="ECO:0000256" key="1">
    <source>
        <dbReference type="ARBA" id="ARBA00006641"/>
    </source>
</evidence>
<evidence type="ECO:0000256" key="5">
    <source>
        <dbReference type="SAM" id="SignalP"/>
    </source>
</evidence>
<dbReference type="SUPFAM" id="SSF53182">
    <property type="entry name" value="Pyrrolidone carboxyl peptidase (pyroglutamate aminopeptidase)"/>
    <property type="match status" value="1"/>
</dbReference>
<evidence type="ECO:0000313" key="7">
    <source>
        <dbReference type="Proteomes" id="UP001595621"/>
    </source>
</evidence>
<evidence type="ECO:0000313" key="6">
    <source>
        <dbReference type="EMBL" id="MFC3140151.1"/>
    </source>
</evidence>
<keyword evidence="7" id="KW-1185">Reference proteome</keyword>
<dbReference type="EMBL" id="JBHRTD010000018">
    <property type="protein sequence ID" value="MFC3140151.1"/>
    <property type="molecule type" value="Genomic_DNA"/>
</dbReference>
<dbReference type="RefSeq" id="WP_248934077.1">
    <property type="nucleotide sequence ID" value="NZ_JAKILF010000001.1"/>
</dbReference>
<sequence length="380" mass="42268">MFNRLWMTGALMLAMTANANEVEEARLESARAQLPDVVDRYQGFNDKLSQTMTAATDDLELTRLVADQGKRLWQQAVTDVRSGNPDDRPLYWSRLNMRDTLASQDAGIKLVDWQRLVLLNAVEKASRGMSDIQFDDDVQLRILLTGFDPFFLDRDISQSNPSGLVALSLDGYRFTVNGKTAQIETAMIPVRFTDFDQGLIESLLTPVYRDKQADMIVTVSMGRDQFDLERFVARNRSARAPDNRNLYTGADKSHPLAPLFQGKTLNGPEFIEFSLPAGAMTGVAGKWPVRDNHNVNSLERGEFAAQSIGELTNLTSVEGGGGGYLSNEISYRALRLQVLMDSDIPTGHIHTPRVKSYDRETEMAIVEQTRDLVAAAAATL</sequence>
<dbReference type="InterPro" id="IPR036440">
    <property type="entry name" value="Peptidase_C15-like_sf"/>
</dbReference>
<keyword evidence="4" id="KW-0788">Thiol protease</keyword>
<name>A0ABV7GIN5_9GAMM</name>
<protein>
    <recommendedName>
        <fullName evidence="8">Pyrrolidone-carboxylate peptidase</fullName>
    </recommendedName>
</protein>
<feature type="signal peptide" evidence="5">
    <location>
        <begin position="1"/>
        <end position="19"/>
    </location>
</feature>
<reference evidence="7" key="1">
    <citation type="journal article" date="2019" name="Int. J. Syst. Evol. Microbiol.">
        <title>The Global Catalogue of Microorganisms (GCM) 10K type strain sequencing project: providing services to taxonomists for standard genome sequencing and annotation.</title>
        <authorList>
            <consortium name="The Broad Institute Genomics Platform"/>
            <consortium name="The Broad Institute Genome Sequencing Center for Infectious Disease"/>
            <person name="Wu L."/>
            <person name="Ma J."/>
        </authorList>
    </citation>
    <scope>NUCLEOTIDE SEQUENCE [LARGE SCALE GENOMIC DNA]</scope>
    <source>
        <strain evidence="7">KCTC 52277</strain>
    </source>
</reference>
<keyword evidence="2" id="KW-0645">Protease</keyword>
<evidence type="ECO:0000256" key="4">
    <source>
        <dbReference type="ARBA" id="ARBA00022807"/>
    </source>
</evidence>
<dbReference type="Proteomes" id="UP001595621">
    <property type="component" value="Unassembled WGS sequence"/>
</dbReference>
<dbReference type="Pfam" id="PF01470">
    <property type="entry name" value="Peptidase_C15"/>
    <property type="match status" value="1"/>
</dbReference>
<dbReference type="InterPro" id="IPR016125">
    <property type="entry name" value="Peptidase_C15-like"/>
</dbReference>
<dbReference type="Gene3D" id="3.40.630.20">
    <property type="entry name" value="Peptidase C15, pyroglutamyl peptidase I-like"/>
    <property type="match status" value="1"/>
</dbReference>
<evidence type="ECO:0000256" key="2">
    <source>
        <dbReference type="ARBA" id="ARBA00022670"/>
    </source>
</evidence>
<comment type="similarity">
    <text evidence="1">Belongs to the peptidase C15 family.</text>
</comment>
<organism evidence="6 7">
    <name type="scientific">Shewanella submarina</name>
    <dbReference type="NCBI Taxonomy" id="2016376"/>
    <lineage>
        <taxon>Bacteria</taxon>
        <taxon>Pseudomonadati</taxon>
        <taxon>Pseudomonadota</taxon>
        <taxon>Gammaproteobacteria</taxon>
        <taxon>Alteromonadales</taxon>
        <taxon>Shewanellaceae</taxon>
        <taxon>Shewanella</taxon>
    </lineage>
</organism>
<feature type="chain" id="PRO_5045258580" description="Pyrrolidone-carboxylate peptidase" evidence="5">
    <location>
        <begin position="20"/>
        <end position="380"/>
    </location>
</feature>
<accession>A0ABV7GIN5</accession>
<comment type="caution">
    <text evidence="6">The sequence shown here is derived from an EMBL/GenBank/DDBJ whole genome shotgun (WGS) entry which is preliminary data.</text>
</comment>
<keyword evidence="5" id="KW-0732">Signal</keyword>
<proteinExistence type="inferred from homology"/>
<evidence type="ECO:0008006" key="8">
    <source>
        <dbReference type="Google" id="ProtNLM"/>
    </source>
</evidence>